<sequence length="102" mass="10788">MHDDVACIIAEIRRLAMDFPGESTPPTVAGRSGWFSGLHTGVAVATVLRLNTPARHALALSAQGYSASQIARLTATTSGVAAQRVRRAREELGVSERFGVLS</sequence>
<protein>
    <recommendedName>
        <fullName evidence="3">RNA polymerase sigma factor 70 region 4 type 2 domain-containing protein</fullName>
    </recommendedName>
</protein>
<organism evidence="1 2">
    <name type="scientific">Kineosporia mesophila</name>
    <dbReference type="NCBI Taxonomy" id="566012"/>
    <lineage>
        <taxon>Bacteria</taxon>
        <taxon>Bacillati</taxon>
        <taxon>Actinomycetota</taxon>
        <taxon>Actinomycetes</taxon>
        <taxon>Kineosporiales</taxon>
        <taxon>Kineosporiaceae</taxon>
        <taxon>Kineosporia</taxon>
    </lineage>
</organism>
<comment type="caution">
    <text evidence="1">The sequence shown here is derived from an EMBL/GenBank/DDBJ whole genome shotgun (WGS) entry which is preliminary data.</text>
</comment>
<evidence type="ECO:0000313" key="1">
    <source>
        <dbReference type="EMBL" id="GAA3641057.1"/>
    </source>
</evidence>
<evidence type="ECO:0008006" key="3">
    <source>
        <dbReference type="Google" id="ProtNLM"/>
    </source>
</evidence>
<dbReference type="RefSeq" id="WP_231488189.1">
    <property type="nucleotide sequence ID" value="NZ_BAAAZO010000014.1"/>
</dbReference>
<name>A0ABP7AVU1_9ACTN</name>
<dbReference type="EMBL" id="BAAAZO010000014">
    <property type="protein sequence ID" value="GAA3641057.1"/>
    <property type="molecule type" value="Genomic_DNA"/>
</dbReference>
<reference evidence="2" key="1">
    <citation type="journal article" date="2019" name="Int. J. Syst. Evol. Microbiol.">
        <title>The Global Catalogue of Microorganisms (GCM) 10K type strain sequencing project: providing services to taxonomists for standard genome sequencing and annotation.</title>
        <authorList>
            <consortium name="The Broad Institute Genomics Platform"/>
            <consortium name="The Broad Institute Genome Sequencing Center for Infectious Disease"/>
            <person name="Wu L."/>
            <person name="Ma J."/>
        </authorList>
    </citation>
    <scope>NUCLEOTIDE SEQUENCE [LARGE SCALE GENOMIC DNA]</scope>
    <source>
        <strain evidence="2">JCM 16902</strain>
    </source>
</reference>
<accession>A0ABP7AVU1</accession>
<gene>
    <name evidence="1" type="ORF">GCM10022223_70370</name>
</gene>
<proteinExistence type="predicted"/>
<evidence type="ECO:0000313" key="2">
    <source>
        <dbReference type="Proteomes" id="UP001501074"/>
    </source>
</evidence>
<dbReference type="Proteomes" id="UP001501074">
    <property type="component" value="Unassembled WGS sequence"/>
</dbReference>
<keyword evidence="2" id="KW-1185">Reference proteome</keyword>